<evidence type="ECO:0000313" key="7">
    <source>
        <dbReference type="EMBL" id="KAJ6798461.1"/>
    </source>
</evidence>
<feature type="domain" description="NAC" evidence="6">
    <location>
        <begin position="4"/>
        <end position="163"/>
    </location>
</feature>
<keyword evidence="2" id="KW-0238">DNA-binding</keyword>
<dbReference type="PANTHER" id="PTHR31719">
    <property type="entry name" value="NAC TRANSCRIPTION FACTOR 56"/>
    <property type="match status" value="1"/>
</dbReference>
<evidence type="ECO:0000256" key="4">
    <source>
        <dbReference type="ARBA" id="ARBA00023242"/>
    </source>
</evidence>
<feature type="region of interest" description="Disordered" evidence="5">
    <location>
        <begin position="129"/>
        <end position="148"/>
    </location>
</feature>
<dbReference type="EMBL" id="JANAVB010040220">
    <property type="protein sequence ID" value="KAJ6798461.1"/>
    <property type="molecule type" value="Genomic_DNA"/>
</dbReference>
<accession>A0AAX6E3B0</accession>
<dbReference type="GO" id="GO:0048731">
    <property type="term" value="P:system development"/>
    <property type="evidence" value="ECO:0007669"/>
    <property type="project" value="TreeGrafter"/>
</dbReference>
<evidence type="ECO:0000256" key="3">
    <source>
        <dbReference type="ARBA" id="ARBA00023163"/>
    </source>
</evidence>
<keyword evidence="4" id="KW-0539">Nucleus</keyword>
<comment type="caution">
    <text evidence="7">The sequence shown here is derived from an EMBL/GenBank/DDBJ whole genome shotgun (WGS) entry which is preliminary data.</text>
</comment>
<dbReference type="InterPro" id="IPR003441">
    <property type="entry name" value="NAC-dom"/>
</dbReference>
<dbReference type="SUPFAM" id="SSF101941">
    <property type="entry name" value="NAC domain"/>
    <property type="match status" value="1"/>
</dbReference>
<name>A0AAX6E3B0_IRIPA</name>
<evidence type="ECO:0000256" key="1">
    <source>
        <dbReference type="ARBA" id="ARBA00023015"/>
    </source>
</evidence>
<dbReference type="Pfam" id="PF02365">
    <property type="entry name" value="NAM"/>
    <property type="match status" value="1"/>
</dbReference>
<proteinExistence type="predicted"/>
<keyword evidence="1" id="KW-0805">Transcription regulation</keyword>
<protein>
    <submittedName>
        <fullName evidence="7">NAC domain-containing protein 104-like isoform X1</fullName>
    </submittedName>
</protein>
<keyword evidence="8" id="KW-1185">Reference proteome</keyword>
<evidence type="ECO:0000259" key="6">
    <source>
        <dbReference type="PROSITE" id="PS51005"/>
    </source>
</evidence>
<dbReference type="GO" id="GO:0003677">
    <property type="term" value="F:DNA binding"/>
    <property type="evidence" value="ECO:0007669"/>
    <property type="project" value="UniProtKB-KW"/>
</dbReference>
<reference evidence="7" key="2">
    <citation type="submission" date="2023-04" db="EMBL/GenBank/DDBJ databases">
        <authorList>
            <person name="Bruccoleri R.E."/>
            <person name="Oakeley E.J."/>
            <person name="Faust A.-M."/>
            <person name="Dessus-Babus S."/>
            <person name="Altorfer M."/>
            <person name="Burckhardt D."/>
            <person name="Oertli M."/>
            <person name="Naumann U."/>
            <person name="Petersen F."/>
            <person name="Wong J."/>
        </authorList>
    </citation>
    <scope>NUCLEOTIDE SEQUENCE</scope>
    <source>
        <strain evidence="7">GSM-AAB239-AS_SAM_17_03QT</strain>
        <tissue evidence="7">Leaf</tissue>
    </source>
</reference>
<feature type="compositionally biased region" description="Basic residues" evidence="5">
    <location>
        <begin position="137"/>
        <end position="147"/>
    </location>
</feature>
<dbReference type="Gene3D" id="2.170.150.80">
    <property type="entry name" value="NAC domain"/>
    <property type="match status" value="1"/>
</dbReference>
<sequence>MCGLPPGFQFLPSDEDLVVHFLRRKASLLPGQHDLVPSLRQLYDPWELHGRALRGGNHWYFFARRTENRVTPSGHWEEEEEEDAEWVSSGDEEVGVKKTFVFCVGEGPEGTKTSWVMHEYHLLESVGSCSISSSGRTGRRSSRKNGHTRMESDTWVMCRVHDAREGCFDDDDDDGDGDGTELSCLDEEAFLSMDDDLDEASWPN</sequence>
<reference evidence="7" key="1">
    <citation type="journal article" date="2023" name="GigaByte">
        <title>Genome assembly of the bearded iris, Iris pallida Lam.</title>
        <authorList>
            <person name="Bruccoleri R.E."/>
            <person name="Oakeley E.J."/>
            <person name="Faust A.M.E."/>
            <person name="Altorfer M."/>
            <person name="Dessus-Babus S."/>
            <person name="Burckhardt D."/>
            <person name="Oertli M."/>
            <person name="Naumann U."/>
            <person name="Petersen F."/>
            <person name="Wong J."/>
        </authorList>
    </citation>
    <scope>NUCLEOTIDE SEQUENCE</scope>
    <source>
        <strain evidence="7">GSM-AAB239-AS_SAM_17_03QT</strain>
    </source>
</reference>
<dbReference type="PROSITE" id="PS51005">
    <property type="entry name" value="NAC"/>
    <property type="match status" value="1"/>
</dbReference>
<dbReference type="PANTHER" id="PTHR31719:SF251">
    <property type="entry name" value="OS04G0437000 PROTEIN"/>
    <property type="match status" value="1"/>
</dbReference>
<organism evidence="7 8">
    <name type="scientific">Iris pallida</name>
    <name type="common">Sweet iris</name>
    <dbReference type="NCBI Taxonomy" id="29817"/>
    <lineage>
        <taxon>Eukaryota</taxon>
        <taxon>Viridiplantae</taxon>
        <taxon>Streptophyta</taxon>
        <taxon>Embryophyta</taxon>
        <taxon>Tracheophyta</taxon>
        <taxon>Spermatophyta</taxon>
        <taxon>Magnoliopsida</taxon>
        <taxon>Liliopsida</taxon>
        <taxon>Asparagales</taxon>
        <taxon>Iridaceae</taxon>
        <taxon>Iridoideae</taxon>
        <taxon>Irideae</taxon>
        <taxon>Iris</taxon>
    </lineage>
</organism>
<dbReference type="AlphaFoldDB" id="A0AAX6E3B0"/>
<gene>
    <name evidence="7" type="ORF">M6B38_212070</name>
</gene>
<evidence type="ECO:0000256" key="5">
    <source>
        <dbReference type="SAM" id="MobiDB-lite"/>
    </source>
</evidence>
<evidence type="ECO:0000313" key="8">
    <source>
        <dbReference type="Proteomes" id="UP001140949"/>
    </source>
</evidence>
<dbReference type="GO" id="GO:0006355">
    <property type="term" value="P:regulation of DNA-templated transcription"/>
    <property type="evidence" value="ECO:0007669"/>
    <property type="project" value="InterPro"/>
</dbReference>
<keyword evidence="3" id="KW-0804">Transcription</keyword>
<dbReference type="Proteomes" id="UP001140949">
    <property type="component" value="Unassembled WGS sequence"/>
</dbReference>
<dbReference type="InterPro" id="IPR036093">
    <property type="entry name" value="NAC_dom_sf"/>
</dbReference>
<evidence type="ECO:0000256" key="2">
    <source>
        <dbReference type="ARBA" id="ARBA00023125"/>
    </source>
</evidence>